<sequence length="42" mass="5096">MLSPNRLTSSIFLLYRPTAVVRMYLLFVLLCLSEKFFRRPFR</sequence>
<dbReference type="AlphaFoldDB" id="G4CNB6"/>
<proteinExistence type="predicted"/>
<keyword evidence="1" id="KW-0472">Membrane</keyword>
<dbReference type="Proteomes" id="UP000005336">
    <property type="component" value="Unassembled WGS sequence"/>
</dbReference>
<name>G4CNB6_9NEIS</name>
<keyword evidence="1" id="KW-1133">Transmembrane helix</keyword>
<reference evidence="2 3" key="1">
    <citation type="submission" date="2011-06" db="EMBL/GenBank/DDBJ databases">
        <authorList>
            <person name="Muzny D."/>
            <person name="Qin X."/>
            <person name="Deng J."/>
            <person name="Jiang H."/>
            <person name="Liu Y."/>
            <person name="Qu J."/>
            <person name="Song X.-Z."/>
            <person name="Zhang L."/>
            <person name="Thornton R."/>
            <person name="Coyle M."/>
            <person name="Francisco L."/>
            <person name="Jackson L."/>
            <person name="Javaid M."/>
            <person name="Korchina V."/>
            <person name="Kovar C."/>
            <person name="Mata R."/>
            <person name="Mathew T."/>
            <person name="Ngo R."/>
            <person name="Nguyen L."/>
            <person name="Nguyen N."/>
            <person name="Okwuonu G."/>
            <person name="Ongeri F."/>
            <person name="Pham C."/>
            <person name="Simmons D."/>
            <person name="Wilczek-Boney K."/>
            <person name="Hale W."/>
            <person name="Jakkamsetti A."/>
            <person name="Pham P."/>
            <person name="Ruth R."/>
            <person name="San Lucas F."/>
            <person name="Warren J."/>
            <person name="Zhang J."/>
            <person name="Zhao Z."/>
            <person name="Zhou C."/>
            <person name="Zhu D."/>
            <person name="Lee S."/>
            <person name="Bess C."/>
            <person name="Blankenburg K."/>
            <person name="Forbes L."/>
            <person name="Fu Q."/>
            <person name="Gubbala S."/>
            <person name="Hirani K."/>
            <person name="Jayaseelan J.C."/>
            <person name="Lara F."/>
            <person name="Munidasa M."/>
            <person name="Palculict T."/>
            <person name="Patil S."/>
            <person name="Pu L.-L."/>
            <person name="Saada N."/>
            <person name="Tang L."/>
            <person name="Weissenberger G."/>
            <person name="Zhu Y."/>
            <person name="Hemphill L."/>
            <person name="Shang Y."/>
            <person name="Youmans B."/>
            <person name="Ayvaz T."/>
            <person name="Ross M."/>
            <person name="Santibanez J."/>
            <person name="Aqrawi P."/>
            <person name="Gross S."/>
            <person name="Joshi V."/>
            <person name="Fowler G."/>
            <person name="Nazareth L."/>
            <person name="Reid J."/>
            <person name="Worley K."/>
            <person name="Petrosino J."/>
            <person name="Highlander S."/>
            <person name="Gibbs R."/>
        </authorList>
    </citation>
    <scope>NUCLEOTIDE SEQUENCE [LARGE SCALE GENOMIC DNA]</scope>
    <source>
        <strain evidence="2 3">9715</strain>
    </source>
</reference>
<accession>G4CNB6</accession>
<evidence type="ECO:0000256" key="1">
    <source>
        <dbReference type="SAM" id="Phobius"/>
    </source>
</evidence>
<gene>
    <name evidence="2" type="ORF">HMPREF9370_0575</name>
</gene>
<keyword evidence="3" id="KW-1185">Reference proteome</keyword>
<feature type="transmembrane region" description="Helical" evidence="1">
    <location>
        <begin position="12"/>
        <end position="32"/>
    </location>
</feature>
<dbReference type="PATRIC" id="fig|1030841.3.peg.566"/>
<keyword evidence="1" id="KW-0812">Transmembrane</keyword>
<comment type="caution">
    <text evidence="2">The sequence shown here is derived from an EMBL/GenBank/DDBJ whole genome shotgun (WGS) entry which is preliminary data.</text>
</comment>
<protein>
    <submittedName>
        <fullName evidence="2">Uncharacterized protein</fullName>
    </submittedName>
</protein>
<evidence type="ECO:0000313" key="3">
    <source>
        <dbReference type="Proteomes" id="UP000005336"/>
    </source>
</evidence>
<dbReference type="EMBL" id="AGAZ01000026">
    <property type="protein sequence ID" value="EGZ49930.1"/>
    <property type="molecule type" value="Genomic_DNA"/>
</dbReference>
<dbReference type="HOGENOM" id="CLU_3254645_0_0_4"/>
<organism evidence="2 3">
    <name type="scientific">Neisseria wadsworthii 9715</name>
    <dbReference type="NCBI Taxonomy" id="1030841"/>
    <lineage>
        <taxon>Bacteria</taxon>
        <taxon>Pseudomonadati</taxon>
        <taxon>Pseudomonadota</taxon>
        <taxon>Betaproteobacteria</taxon>
        <taxon>Neisseriales</taxon>
        <taxon>Neisseriaceae</taxon>
        <taxon>Neisseria</taxon>
    </lineage>
</organism>
<evidence type="ECO:0000313" key="2">
    <source>
        <dbReference type="EMBL" id="EGZ49930.1"/>
    </source>
</evidence>